<dbReference type="AlphaFoldDB" id="A0A1Y1VH09"/>
<dbReference type="GO" id="GO:0005737">
    <property type="term" value="C:cytoplasm"/>
    <property type="evidence" value="ECO:0007669"/>
    <property type="project" value="TreeGrafter"/>
</dbReference>
<reference evidence="6 7" key="2">
    <citation type="submission" date="2016-08" db="EMBL/GenBank/DDBJ databases">
        <title>Pervasive Adenine N6-methylation of Active Genes in Fungi.</title>
        <authorList>
            <consortium name="DOE Joint Genome Institute"/>
            <person name="Mondo S.J."/>
            <person name="Dannebaum R.O."/>
            <person name="Kuo R.C."/>
            <person name="Labutti K."/>
            <person name="Haridas S."/>
            <person name="Kuo A."/>
            <person name="Salamov A."/>
            <person name="Ahrendt S.R."/>
            <person name="Lipzen A."/>
            <person name="Sullivan W."/>
            <person name="Andreopoulos W.B."/>
            <person name="Clum A."/>
            <person name="Lindquist E."/>
            <person name="Daum C."/>
            <person name="Ramamoorthy G.K."/>
            <person name="Gryganskyi A."/>
            <person name="Culley D."/>
            <person name="Magnuson J.K."/>
            <person name="James T.Y."/>
            <person name="O'Malley M.A."/>
            <person name="Stajich J.E."/>
            <person name="Spatafora J.W."/>
            <person name="Visel A."/>
            <person name="Grigoriev I.V."/>
        </authorList>
    </citation>
    <scope>NUCLEOTIDE SEQUENCE [LARGE SCALE GENOMIC DNA]</scope>
    <source>
        <strain evidence="7">finn</strain>
    </source>
</reference>
<evidence type="ECO:0000256" key="2">
    <source>
        <dbReference type="ARBA" id="ARBA00022801"/>
    </source>
</evidence>
<keyword evidence="3" id="KW-0862">Zinc</keyword>
<dbReference type="EMBL" id="MCFH01000009">
    <property type="protein sequence ID" value="ORX55302.1"/>
    <property type="molecule type" value="Genomic_DNA"/>
</dbReference>
<dbReference type="GO" id="GO:0005634">
    <property type="term" value="C:nucleus"/>
    <property type="evidence" value="ECO:0007669"/>
    <property type="project" value="TreeGrafter"/>
</dbReference>
<comment type="caution">
    <text evidence="6">The sequence shown here is derived from an EMBL/GenBank/DDBJ whole genome shotgun (WGS) entry which is preliminary data.</text>
</comment>
<dbReference type="PROSITE" id="PS00903">
    <property type="entry name" value="CYT_DCMP_DEAMINASES_1"/>
    <property type="match status" value="1"/>
</dbReference>
<dbReference type="PROSITE" id="PS51747">
    <property type="entry name" value="CYT_DCMP_DEAMINASES_2"/>
    <property type="match status" value="1"/>
</dbReference>
<accession>A0A1Y1VH09</accession>
<dbReference type="PANTHER" id="PTHR11079">
    <property type="entry name" value="CYTOSINE DEAMINASE FAMILY MEMBER"/>
    <property type="match status" value="1"/>
</dbReference>
<dbReference type="InterPro" id="IPR016193">
    <property type="entry name" value="Cytidine_deaminase-like"/>
</dbReference>
<name>A0A1Y1VH09_9FUNG</name>
<dbReference type="InterPro" id="IPR002125">
    <property type="entry name" value="CMP_dCMP_dom"/>
</dbReference>
<evidence type="ECO:0000259" key="5">
    <source>
        <dbReference type="PROSITE" id="PS51747"/>
    </source>
</evidence>
<evidence type="ECO:0000256" key="3">
    <source>
        <dbReference type="ARBA" id="ARBA00022833"/>
    </source>
</evidence>
<gene>
    <name evidence="6" type="ORF">BCR36DRAFT_321252</name>
</gene>
<keyword evidence="7" id="KW-1185">Reference proteome</keyword>
<dbReference type="InterPro" id="IPR016192">
    <property type="entry name" value="APOBEC/CMP_deaminase_Zn-bd"/>
</dbReference>
<protein>
    <submittedName>
        <fullName evidence="6">Cytidine deaminase-like protein</fullName>
    </submittedName>
</protein>
<feature type="domain" description="CMP/dCMP-type deaminase" evidence="5">
    <location>
        <begin position="32"/>
        <end position="151"/>
    </location>
</feature>
<proteinExistence type="predicted"/>
<keyword evidence="2" id="KW-0378">Hydrolase</keyword>
<dbReference type="GO" id="GO:0002100">
    <property type="term" value="P:tRNA wobble adenosine to inosine editing"/>
    <property type="evidence" value="ECO:0007669"/>
    <property type="project" value="InterPro"/>
</dbReference>
<dbReference type="Proteomes" id="UP000193719">
    <property type="component" value="Unassembled WGS sequence"/>
</dbReference>
<keyword evidence="1" id="KW-0479">Metal-binding</keyword>
<evidence type="ECO:0000256" key="1">
    <source>
        <dbReference type="ARBA" id="ARBA00022723"/>
    </source>
</evidence>
<organism evidence="6 7">
    <name type="scientific">Piromyces finnis</name>
    <dbReference type="NCBI Taxonomy" id="1754191"/>
    <lineage>
        <taxon>Eukaryota</taxon>
        <taxon>Fungi</taxon>
        <taxon>Fungi incertae sedis</taxon>
        <taxon>Chytridiomycota</taxon>
        <taxon>Chytridiomycota incertae sedis</taxon>
        <taxon>Neocallimastigomycetes</taxon>
        <taxon>Neocallimastigales</taxon>
        <taxon>Neocallimastigaceae</taxon>
        <taxon>Piromyces</taxon>
    </lineage>
</organism>
<evidence type="ECO:0000313" key="6">
    <source>
        <dbReference type="EMBL" id="ORX55302.1"/>
    </source>
</evidence>
<dbReference type="GO" id="GO:0008270">
    <property type="term" value="F:zinc ion binding"/>
    <property type="evidence" value="ECO:0007669"/>
    <property type="project" value="InterPro"/>
</dbReference>
<evidence type="ECO:0000313" key="7">
    <source>
        <dbReference type="Proteomes" id="UP000193719"/>
    </source>
</evidence>
<reference evidence="6 7" key="1">
    <citation type="submission" date="2016-08" db="EMBL/GenBank/DDBJ databases">
        <title>Genomes of anaerobic fungi encode conserved fungal cellulosomes for biomass hydrolysis.</title>
        <authorList>
            <consortium name="DOE Joint Genome Institute"/>
            <person name="Haitjema C.H."/>
            <person name="Gilmore S.P."/>
            <person name="Henske J.K."/>
            <person name="Solomon K.V."/>
            <person name="De Groot R."/>
            <person name="Kuo A."/>
            <person name="Mondo S.J."/>
            <person name="Salamov A.A."/>
            <person name="Labutti K."/>
            <person name="Zhao Z."/>
            <person name="Chiniquy J."/>
            <person name="Barry K."/>
            <person name="Brewer H.M."/>
            <person name="Purvine S.O."/>
            <person name="Wright A.T."/>
            <person name="Boxma B."/>
            <person name="Van Alen T."/>
            <person name="Hackstein J.H."/>
            <person name="Baker S.E."/>
            <person name="Grigoriev I.V."/>
            <person name="O'Malley M.A."/>
        </authorList>
    </citation>
    <scope>NUCLEOTIDE SEQUENCE [LARGE SCALE GENOMIC DNA]</scope>
    <source>
        <strain evidence="7">finn</strain>
    </source>
</reference>
<feature type="region of interest" description="Disordered" evidence="4">
    <location>
        <begin position="1"/>
        <end position="32"/>
    </location>
</feature>
<dbReference type="STRING" id="1754191.A0A1Y1VH09"/>
<dbReference type="SUPFAM" id="SSF53927">
    <property type="entry name" value="Cytidine deaminase-like"/>
    <property type="match status" value="1"/>
</dbReference>
<dbReference type="OrthoDB" id="1701769at2759"/>
<sequence length="199" mass="22884">MENKIENKAINITEKNDISSSNNNSNEEESNETIEKFMREALIQAQDAYDACEVPVGCVFVLNNEIIGKGRNRTNETKNGTRHAELEAIDMILKKYSPEVLKECTLYVTVEPCIMCAAALRLMQVKKVYFGCHNERFGGCGSIYHLHNEDYGENRSYEIECGYLREEAIMMLRKFYIRENKNAPVPKKKSNRVLKTEII</sequence>
<dbReference type="Pfam" id="PF00383">
    <property type="entry name" value="dCMP_cyt_deam_1"/>
    <property type="match status" value="1"/>
</dbReference>
<dbReference type="PANTHER" id="PTHR11079:SF149">
    <property type="entry name" value="TRNA-SPECIFIC ADENOSINE DEAMINASE 2"/>
    <property type="match status" value="1"/>
</dbReference>
<dbReference type="CDD" id="cd01285">
    <property type="entry name" value="nucleoside_deaminase"/>
    <property type="match status" value="1"/>
</dbReference>
<evidence type="ECO:0000256" key="4">
    <source>
        <dbReference type="SAM" id="MobiDB-lite"/>
    </source>
</evidence>
<dbReference type="GO" id="GO:0052717">
    <property type="term" value="F:tRNA-specific adenosine-34 deaminase activity"/>
    <property type="evidence" value="ECO:0007669"/>
    <property type="project" value="UniProtKB-EC"/>
</dbReference>
<dbReference type="Gene3D" id="3.40.140.10">
    <property type="entry name" value="Cytidine Deaminase, domain 2"/>
    <property type="match status" value="1"/>
</dbReference>